<dbReference type="InterPro" id="IPR006631">
    <property type="entry name" value="DM4_12"/>
</dbReference>
<comment type="similarity">
    <text evidence="1">Belongs to the sulfotransferase 1 family.</text>
</comment>
<feature type="domain" description="Sulfotransferase" evidence="3">
    <location>
        <begin position="78"/>
        <end position="341"/>
    </location>
</feature>
<evidence type="ECO:0000256" key="1">
    <source>
        <dbReference type="ARBA" id="ARBA00005771"/>
    </source>
</evidence>
<evidence type="ECO:0000313" key="5">
    <source>
        <dbReference type="Proteomes" id="UP000094527"/>
    </source>
</evidence>
<dbReference type="OrthoDB" id="205623at2759"/>
<dbReference type="Pfam" id="PF07841">
    <property type="entry name" value="DM4_12"/>
    <property type="match status" value="1"/>
</dbReference>
<dbReference type="Proteomes" id="UP000094527">
    <property type="component" value="Unassembled WGS sequence"/>
</dbReference>
<name>A0A1D2NEV6_ORCCI</name>
<evidence type="ECO:0000313" key="4">
    <source>
        <dbReference type="EMBL" id="ODN03779.1"/>
    </source>
</evidence>
<organism evidence="4 5">
    <name type="scientific">Orchesella cincta</name>
    <name type="common">Springtail</name>
    <name type="synonym">Podura cincta</name>
    <dbReference type="NCBI Taxonomy" id="48709"/>
    <lineage>
        <taxon>Eukaryota</taxon>
        <taxon>Metazoa</taxon>
        <taxon>Ecdysozoa</taxon>
        <taxon>Arthropoda</taxon>
        <taxon>Hexapoda</taxon>
        <taxon>Collembola</taxon>
        <taxon>Entomobryomorpha</taxon>
        <taxon>Entomobryoidea</taxon>
        <taxon>Orchesellidae</taxon>
        <taxon>Orchesellinae</taxon>
        <taxon>Orchesella</taxon>
    </lineage>
</organism>
<dbReference type="SMART" id="SM00718">
    <property type="entry name" value="DM4_12"/>
    <property type="match status" value="1"/>
</dbReference>
<comment type="caution">
    <text evidence="4">The sequence shown here is derived from an EMBL/GenBank/DDBJ whole genome shotgun (WGS) entry which is preliminary data.</text>
</comment>
<gene>
    <name evidence="4" type="ORF">Ocin01_02914</name>
</gene>
<evidence type="ECO:0000259" key="3">
    <source>
        <dbReference type="Pfam" id="PF00685"/>
    </source>
</evidence>
<dbReference type="PANTHER" id="PTHR11783">
    <property type="entry name" value="SULFOTRANSFERASE SULT"/>
    <property type="match status" value="1"/>
</dbReference>
<dbReference type="Pfam" id="PF00685">
    <property type="entry name" value="Sulfotransfer_1"/>
    <property type="match status" value="1"/>
</dbReference>
<dbReference type="Gene3D" id="3.40.50.300">
    <property type="entry name" value="P-loop containing nucleotide triphosphate hydrolases"/>
    <property type="match status" value="1"/>
</dbReference>
<accession>A0A1D2NEV6</accession>
<evidence type="ECO:0000256" key="2">
    <source>
        <dbReference type="ARBA" id="ARBA00022679"/>
    </source>
</evidence>
<dbReference type="InterPro" id="IPR027417">
    <property type="entry name" value="P-loop_NTPase"/>
</dbReference>
<dbReference type="InterPro" id="IPR000863">
    <property type="entry name" value="Sulfotransferase_dom"/>
</dbReference>
<dbReference type="GO" id="GO:0008146">
    <property type="term" value="F:sulfotransferase activity"/>
    <property type="evidence" value="ECO:0007669"/>
    <property type="project" value="InterPro"/>
</dbReference>
<sequence>MWHFIQALKMPEIREIITRSPATIGKVRHAEEEDSDHAHNEALVYHDLFKKFGNWNICYLPKHYSNHSAYIEQFQVRDEDVWVVSFIKAGTTWTQEMVWMIGNDMDFENAKTILPVRFPYFEFDASWDENGNDTGTTKGKRNMTSMEIVHHMPSTRYIKTHLPFNLLPRQMQTRERSPKIIYVARNPKDVCVSFYHHKVLTEAYDKSIDEFVDEFVDDVSQSNYAPYWSHVKEFWKRRHQSNILFITFEDMKRDLRSVVEKASKFMGKTLSESDMQKLLSHLSFESMKSNPYVNYDEITDKLTRVHGTERKTHFMRKGKVGSWKEELSVQSVQKMDAWISKNRIPGLWEDVLGQELQLKTTMDLNRHGSRTRYNYLFKLISSSSAAISLIILISFVKWVYSDSIDNTTHDSLVVPFLRKEDPPNGIHSDIQLTTFFYIIFDELGITHGSHPWPPFYPFGSLFGPSKRSIKMFDKQTQRSGKLHESIMSLPSGDAFPGGERALIYPKLEKIFASVGWQGRPCLLRLVCETHEYPLKYGYGLLGEMFTLFFTVSQSPFAESHLPTYLEAEELGLAGNCTKYINFCEKSLFKWERKQQSKSNDVDSFGKELFNSIVIM</sequence>
<reference evidence="4 5" key="1">
    <citation type="journal article" date="2016" name="Genome Biol. Evol.">
        <title>Gene Family Evolution Reflects Adaptation to Soil Environmental Stressors in the Genome of the Collembolan Orchesella cincta.</title>
        <authorList>
            <person name="Faddeeva-Vakhrusheva A."/>
            <person name="Derks M.F."/>
            <person name="Anvar S.Y."/>
            <person name="Agamennone V."/>
            <person name="Suring W."/>
            <person name="Smit S."/>
            <person name="van Straalen N.M."/>
            <person name="Roelofs D."/>
        </authorList>
    </citation>
    <scope>NUCLEOTIDE SEQUENCE [LARGE SCALE GENOMIC DNA]</scope>
    <source>
        <tissue evidence="4">Mixed pool</tissue>
    </source>
</reference>
<keyword evidence="5" id="KW-1185">Reference proteome</keyword>
<dbReference type="SUPFAM" id="SSF52540">
    <property type="entry name" value="P-loop containing nucleoside triphosphate hydrolases"/>
    <property type="match status" value="1"/>
</dbReference>
<protein>
    <submittedName>
        <fullName evidence="4">Sulfotransferase family cytosolic 1B member 1</fullName>
    </submittedName>
</protein>
<dbReference type="AlphaFoldDB" id="A0A1D2NEV6"/>
<dbReference type="EMBL" id="LJIJ01000064">
    <property type="protein sequence ID" value="ODN03779.1"/>
    <property type="molecule type" value="Genomic_DNA"/>
</dbReference>
<dbReference type="STRING" id="48709.A0A1D2NEV6"/>
<proteinExistence type="inferred from homology"/>
<keyword evidence="2 4" id="KW-0808">Transferase</keyword>